<dbReference type="CDD" id="cd09872">
    <property type="entry name" value="PIN_Sll0205-like"/>
    <property type="match status" value="1"/>
</dbReference>
<evidence type="ECO:0000313" key="2">
    <source>
        <dbReference type="EMBL" id="BAU57042.1"/>
    </source>
</evidence>
<dbReference type="InterPro" id="IPR029060">
    <property type="entry name" value="PIN-like_dom_sf"/>
</dbReference>
<dbReference type="OrthoDB" id="9798990at2"/>
<proteinExistence type="predicted"/>
<dbReference type="EMBL" id="AP017372">
    <property type="protein sequence ID" value="BAU57042.1"/>
    <property type="molecule type" value="Genomic_DNA"/>
</dbReference>
<keyword evidence="3" id="KW-1185">Reference proteome</keyword>
<dbReference type="RefSeq" id="WP_096407606.1">
    <property type="nucleotide sequence ID" value="NZ_AP017372.2"/>
</dbReference>
<dbReference type="SUPFAM" id="SSF88723">
    <property type="entry name" value="PIN domain-like"/>
    <property type="match status" value="1"/>
</dbReference>
<gene>
    <name evidence="2" type="ORF">HH1059_03670</name>
</gene>
<dbReference type="KEGG" id="hhk:HH1059_03670"/>
<dbReference type="Pfam" id="PF01850">
    <property type="entry name" value="PIN"/>
    <property type="match status" value="1"/>
</dbReference>
<dbReference type="AlphaFoldDB" id="A0A110B562"/>
<dbReference type="Gene3D" id="3.40.50.1010">
    <property type="entry name" value="5'-nuclease"/>
    <property type="match status" value="1"/>
</dbReference>
<dbReference type="PANTHER" id="PTHR36173">
    <property type="entry name" value="RIBONUCLEASE VAPC16-RELATED"/>
    <property type="match status" value="1"/>
</dbReference>
<organism evidence="2 3">
    <name type="scientific">Halorhodospira halochloris</name>
    <name type="common">Ectothiorhodospira halochloris</name>
    <dbReference type="NCBI Taxonomy" id="1052"/>
    <lineage>
        <taxon>Bacteria</taxon>
        <taxon>Pseudomonadati</taxon>
        <taxon>Pseudomonadota</taxon>
        <taxon>Gammaproteobacteria</taxon>
        <taxon>Chromatiales</taxon>
        <taxon>Ectothiorhodospiraceae</taxon>
        <taxon>Halorhodospira</taxon>
    </lineage>
</organism>
<feature type="domain" description="PIN" evidence="1">
    <location>
        <begin position="4"/>
        <end position="124"/>
    </location>
</feature>
<protein>
    <submittedName>
        <fullName evidence="2">4Fe-4S ferredoxin</fullName>
    </submittedName>
</protein>
<evidence type="ECO:0000313" key="3">
    <source>
        <dbReference type="Proteomes" id="UP000218890"/>
    </source>
</evidence>
<name>A0A110B562_HALHR</name>
<accession>A0A110B562</accession>
<sequence>MHLLLDTHILLWAAADSPRLPQQARDLLLDPDYQLAYSVTSLWEITIKRGLDRSDFRVDVEPSVLRRELLEHGYEELAIRGAHALAVGSLPDLHKDPFDRMLIAQAGVEGYTLLTSDHQLAQYPGPIRTV</sequence>
<dbReference type="PANTHER" id="PTHR36173:SF2">
    <property type="entry name" value="RIBONUCLEASE VAPC16"/>
    <property type="match status" value="1"/>
</dbReference>
<dbReference type="InterPro" id="IPR041705">
    <property type="entry name" value="PIN_Sll0205"/>
</dbReference>
<dbReference type="Proteomes" id="UP000218890">
    <property type="component" value="Chromosome"/>
</dbReference>
<dbReference type="InterPro" id="IPR002716">
    <property type="entry name" value="PIN_dom"/>
</dbReference>
<evidence type="ECO:0000259" key="1">
    <source>
        <dbReference type="Pfam" id="PF01850"/>
    </source>
</evidence>
<reference evidence="2" key="1">
    <citation type="submission" date="2016-02" db="EMBL/GenBank/DDBJ databases">
        <title>Halorhodospira halochloris DSM-1059 complete genome, version 2.</title>
        <authorList>
            <person name="Tsukatani Y."/>
        </authorList>
    </citation>
    <scope>NUCLEOTIDE SEQUENCE</scope>
    <source>
        <strain evidence="2">DSM 1059</strain>
    </source>
</reference>
<dbReference type="InterPro" id="IPR052919">
    <property type="entry name" value="TA_system_RNase"/>
</dbReference>